<evidence type="ECO:0000259" key="3">
    <source>
        <dbReference type="PROSITE" id="PS51462"/>
    </source>
</evidence>
<accession>A0A1F7J248</accession>
<reference evidence="4 5" key="1">
    <citation type="journal article" date="2016" name="Nat. Commun.">
        <title>Thousands of microbial genomes shed light on interconnected biogeochemical processes in an aquifer system.</title>
        <authorList>
            <person name="Anantharaman K."/>
            <person name="Brown C.T."/>
            <person name="Hug L.A."/>
            <person name="Sharon I."/>
            <person name="Castelle C.J."/>
            <person name="Probst A.J."/>
            <person name="Thomas B.C."/>
            <person name="Singh A."/>
            <person name="Wilkins M.J."/>
            <person name="Karaoz U."/>
            <person name="Brodie E.L."/>
            <person name="Williams K.H."/>
            <person name="Hubbard S.S."/>
            <person name="Banfield J.F."/>
        </authorList>
    </citation>
    <scope>NUCLEOTIDE SEQUENCE [LARGE SCALE GENOMIC DNA]</scope>
</reference>
<dbReference type="GO" id="GO:0016787">
    <property type="term" value="F:hydrolase activity"/>
    <property type="evidence" value="ECO:0007669"/>
    <property type="project" value="UniProtKB-KW"/>
</dbReference>
<feature type="domain" description="Nudix hydrolase" evidence="3">
    <location>
        <begin position="2"/>
        <end position="138"/>
    </location>
</feature>
<gene>
    <name evidence="4" type="ORF">A3B50_03055</name>
</gene>
<dbReference type="PROSITE" id="PS00893">
    <property type="entry name" value="NUDIX_BOX"/>
    <property type="match status" value="1"/>
</dbReference>
<dbReference type="InterPro" id="IPR020084">
    <property type="entry name" value="NUDIX_hydrolase_CS"/>
</dbReference>
<dbReference type="Proteomes" id="UP000178558">
    <property type="component" value="Unassembled WGS sequence"/>
</dbReference>
<name>A0A1F7J248_9BACT</name>
<evidence type="ECO:0000256" key="2">
    <source>
        <dbReference type="ARBA" id="ARBA00022801"/>
    </source>
</evidence>
<dbReference type="InterPro" id="IPR000086">
    <property type="entry name" value="NUDIX_hydrolase_dom"/>
</dbReference>
<keyword evidence="2" id="KW-0378">Hydrolase</keyword>
<dbReference type="EMBL" id="MGAQ01000028">
    <property type="protein sequence ID" value="OGK49681.1"/>
    <property type="molecule type" value="Genomic_DNA"/>
</dbReference>
<dbReference type="Pfam" id="PF00293">
    <property type="entry name" value="NUDIX"/>
    <property type="match status" value="1"/>
</dbReference>
<dbReference type="AlphaFoldDB" id="A0A1F7J248"/>
<comment type="caution">
    <text evidence="4">The sequence shown here is derived from an EMBL/GenBank/DDBJ whole genome shotgun (WGS) entry which is preliminary data.</text>
</comment>
<evidence type="ECO:0000313" key="5">
    <source>
        <dbReference type="Proteomes" id="UP000178558"/>
    </source>
</evidence>
<organism evidence="4 5">
    <name type="scientific">Candidatus Roizmanbacteria bacterium RIFCSPLOWO2_01_FULL_40_42</name>
    <dbReference type="NCBI Taxonomy" id="1802066"/>
    <lineage>
        <taxon>Bacteria</taxon>
        <taxon>Candidatus Roizmaniibacteriota</taxon>
    </lineage>
</organism>
<dbReference type="Gene3D" id="3.90.79.10">
    <property type="entry name" value="Nucleoside Triphosphate Pyrophosphohydrolase"/>
    <property type="match status" value="1"/>
</dbReference>
<dbReference type="PROSITE" id="PS51462">
    <property type="entry name" value="NUDIX"/>
    <property type="match status" value="1"/>
</dbReference>
<dbReference type="SUPFAM" id="SSF55811">
    <property type="entry name" value="Nudix"/>
    <property type="match status" value="1"/>
</dbReference>
<comment type="cofactor">
    <cofactor evidence="1">
        <name>Mg(2+)</name>
        <dbReference type="ChEBI" id="CHEBI:18420"/>
    </cofactor>
</comment>
<evidence type="ECO:0000313" key="4">
    <source>
        <dbReference type="EMBL" id="OGK49681.1"/>
    </source>
</evidence>
<dbReference type="PANTHER" id="PTHR43046">
    <property type="entry name" value="GDP-MANNOSE MANNOSYL HYDROLASE"/>
    <property type="match status" value="1"/>
</dbReference>
<dbReference type="PANTHER" id="PTHR43046:SF2">
    <property type="entry name" value="8-OXO-DGTP DIPHOSPHATASE-RELATED"/>
    <property type="match status" value="1"/>
</dbReference>
<sequence>MNSIQTSHVLLIENERVLLVKHEDGAGHLTGSYGIPGGRKDDVESFKQAAIRELTEETGFFVDDKDLKEYDGNEYTADIKRKSGETKRYTMKVFYAVKFAGEIKSSEETTPEWVKINELNQYKLLTNVEKAVKDAVNKL</sequence>
<dbReference type="InterPro" id="IPR015797">
    <property type="entry name" value="NUDIX_hydrolase-like_dom_sf"/>
</dbReference>
<proteinExistence type="predicted"/>
<protein>
    <recommendedName>
        <fullName evidence="3">Nudix hydrolase domain-containing protein</fullName>
    </recommendedName>
</protein>
<evidence type="ECO:0000256" key="1">
    <source>
        <dbReference type="ARBA" id="ARBA00001946"/>
    </source>
</evidence>